<organism evidence="8">
    <name type="scientific">Salix viminalis</name>
    <name type="common">Common osier</name>
    <name type="synonym">Basket willow</name>
    <dbReference type="NCBI Taxonomy" id="40686"/>
    <lineage>
        <taxon>Eukaryota</taxon>
        <taxon>Viridiplantae</taxon>
        <taxon>Streptophyta</taxon>
        <taxon>Embryophyta</taxon>
        <taxon>Tracheophyta</taxon>
        <taxon>Spermatophyta</taxon>
        <taxon>Magnoliopsida</taxon>
        <taxon>eudicotyledons</taxon>
        <taxon>Gunneridae</taxon>
        <taxon>Pentapetalae</taxon>
        <taxon>rosids</taxon>
        <taxon>fabids</taxon>
        <taxon>Malpighiales</taxon>
        <taxon>Salicaceae</taxon>
        <taxon>Saliceae</taxon>
        <taxon>Salix</taxon>
    </lineage>
</organism>
<dbReference type="GO" id="GO:0003680">
    <property type="term" value="F:minor groove of adenine-thymine-rich DNA binding"/>
    <property type="evidence" value="ECO:0007669"/>
    <property type="project" value="UniProtKB-UniRule"/>
</dbReference>
<feature type="compositionally biased region" description="Polar residues" evidence="6">
    <location>
        <begin position="357"/>
        <end position="368"/>
    </location>
</feature>
<feature type="compositionally biased region" description="Basic residues" evidence="6">
    <location>
        <begin position="79"/>
        <end position="88"/>
    </location>
</feature>
<feature type="domain" description="PPC" evidence="7">
    <location>
        <begin position="142"/>
        <end position="283"/>
    </location>
</feature>
<dbReference type="AlphaFoldDB" id="A0A6N2L7Y5"/>
<dbReference type="PANTHER" id="PTHR31500:SF68">
    <property type="entry name" value="AT-HOOK MOTIF NUCLEAR-LOCALIZED PROTEIN 14"/>
    <property type="match status" value="1"/>
</dbReference>
<dbReference type="InterPro" id="IPR005175">
    <property type="entry name" value="PPC_dom"/>
</dbReference>
<evidence type="ECO:0000259" key="7">
    <source>
        <dbReference type="PROSITE" id="PS51742"/>
    </source>
</evidence>
<comment type="domain">
    <text evidence="5">The PPC domain mediates interactions between AHL proteins.</text>
</comment>
<evidence type="ECO:0000256" key="6">
    <source>
        <dbReference type="SAM" id="MobiDB-lite"/>
    </source>
</evidence>
<feature type="compositionally biased region" description="Low complexity" evidence="6">
    <location>
        <begin position="94"/>
        <end position="109"/>
    </location>
</feature>
<dbReference type="PANTHER" id="PTHR31500">
    <property type="entry name" value="AT-HOOK MOTIF NUCLEAR-LOCALIZED PROTEIN 9"/>
    <property type="match status" value="1"/>
</dbReference>
<dbReference type="SUPFAM" id="SSF117856">
    <property type="entry name" value="AF0104/ALDC/Ptd012-like"/>
    <property type="match status" value="1"/>
</dbReference>
<dbReference type="CDD" id="cd11378">
    <property type="entry name" value="DUF296"/>
    <property type="match status" value="1"/>
</dbReference>
<proteinExistence type="predicted"/>
<evidence type="ECO:0000256" key="1">
    <source>
        <dbReference type="ARBA" id="ARBA00023015"/>
    </source>
</evidence>
<keyword evidence="3 5" id="KW-0804">Transcription</keyword>
<reference evidence="8" key="1">
    <citation type="submission" date="2019-03" db="EMBL/GenBank/DDBJ databases">
        <authorList>
            <person name="Mank J."/>
            <person name="Almeida P."/>
        </authorList>
    </citation>
    <scope>NUCLEOTIDE SEQUENCE</scope>
    <source>
        <strain evidence="8">78183</strain>
    </source>
</reference>
<evidence type="ECO:0000256" key="2">
    <source>
        <dbReference type="ARBA" id="ARBA00023125"/>
    </source>
</evidence>
<evidence type="ECO:0000256" key="5">
    <source>
        <dbReference type="RuleBase" id="RU367031"/>
    </source>
</evidence>
<keyword evidence="2 5" id="KW-0238">DNA-binding</keyword>
<name>A0A6N2L7Y5_SALVM</name>
<accession>A0A6N2L7Y5</accession>
<feature type="compositionally biased region" description="Polar residues" evidence="6">
    <location>
        <begin position="1"/>
        <end position="18"/>
    </location>
</feature>
<dbReference type="InterPro" id="IPR039605">
    <property type="entry name" value="AHL"/>
</dbReference>
<keyword evidence="4 5" id="KW-0539">Nucleus</keyword>
<dbReference type="PROSITE" id="PS51742">
    <property type="entry name" value="PPC"/>
    <property type="match status" value="1"/>
</dbReference>
<dbReference type="Pfam" id="PF03479">
    <property type="entry name" value="PCC"/>
    <property type="match status" value="1"/>
</dbReference>
<keyword evidence="1 5" id="KW-0805">Transcription regulation</keyword>
<feature type="region of interest" description="Disordered" evidence="6">
    <location>
        <begin position="1"/>
        <end position="143"/>
    </location>
</feature>
<feature type="region of interest" description="Disordered" evidence="6">
    <location>
        <begin position="335"/>
        <end position="368"/>
    </location>
</feature>
<feature type="region of interest" description="Disordered" evidence="6">
    <location>
        <begin position="268"/>
        <end position="317"/>
    </location>
</feature>
<evidence type="ECO:0000256" key="4">
    <source>
        <dbReference type="ARBA" id="ARBA00023242"/>
    </source>
</evidence>
<protein>
    <recommendedName>
        <fullName evidence="5">AT-hook motif nuclear-localized protein</fullName>
    </recommendedName>
</protein>
<feature type="compositionally biased region" description="Low complexity" evidence="6">
    <location>
        <begin position="120"/>
        <end position="134"/>
    </location>
</feature>
<dbReference type="EMBL" id="CAADRP010000713">
    <property type="protein sequence ID" value="VFU31461.1"/>
    <property type="molecule type" value="Genomic_DNA"/>
</dbReference>
<evidence type="ECO:0000313" key="8">
    <source>
        <dbReference type="EMBL" id="VFU31461.1"/>
    </source>
</evidence>
<comment type="function">
    <text evidence="5">Transcription factor that specifically binds AT-rich DNA sequences related to the nuclear matrix attachment regions (MARs).</text>
</comment>
<evidence type="ECO:0000256" key="3">
    <source>
        <dbReference type="ARBA" id="ARBA00023163"/>
    </source>
</evidence>
<dbReference type="Gene3D" id="3.30.1330.80">
    <property type="entry name" value="Hypothetical protein, similar to alpha- acetolactate decarboxylase, domain 2"/>
    <property type="match status" value="1"/>
</dbReference>
<feature type="compositionally biased region" description="Low complexity" evidence="6">
    <location>
        <begin position="30"/>
        <end position="52"/>
    </location>
</feature>
<comment type="subcellular location">
    <subcellularLocation>
        <location evidence="5">Nucleus</location>
    </subcellularLocation>
</comment>
<gene>
    <name evidence="8" type="ORF">SVIM_LOCUS131630</name>
</gene>
<sequence length="368" mass="38147">MEPNDPRQQQQHHFTSYFSSTPTPTPTNNPSPTNGLLPPHHSTDSTTPTGPHLLYPHSMGPSTTATVTGGGAPVEATSAKRKRGRPRKYGTPELALAAKKTATSASVAASRERKEQHQAGSSSTTSSFSGSSSKKSQHDSLGTAGHGFASHVISVAAGEDVGQKIIQFLQQSTREMCILSASGSVMNVSLRQPATSGGNIAYEGRFEIISLSGSYIRTDMGGRAGGLSVCLSDSNGQIIGGGVGGPLKAAGPVQVIVGTFVLDNKKDGSGKGDASGSKFPSPVKAPVPSFGFRSPVESSVRNPARGNDDYLTIGGGNPFSMQPSSMHLLSARSMDWRSSPDVRTTAGFDFTGRSIHGGSQSPANGDYD</sequence>
<dbReference type="GO" id="GO:0005634">
    <property type="term" value="C:nucleus"/>
    <property type="evidence" value="ECO:0007669"/>
    <property type="project" value="UniProtKB-SubCell"/>
</dbReference>